<feature type="region of interest" description="Disordered" evidence="1">
    <location>
        <begin position="1"/>
        <end position="32"/>
    </location>
</feature>
<evidence type="ECO:0000313" key="2">
    <source>
        <dbReference type="EMBL" id="WPK27763.1"/>
    </source>
</evidence>
<feature type="compositionally biased region" description="Low complexity" evidence="1">
    <location>
        <begin position="46"/>
        <end position="63"/>
    </location>
</feature>
<dbReference type="AlphaFoldDB" id="A0AAX4HH44"/>
<dbReference type="Gene3D" id="3.40.50.300">
    <property type="entry name" value="P-loop containing nucleotide triphosphate hydrolases"/>
    <property type="match status" value="1"/>
</dbReference>
<dbReference type="RefSeq" id="XP_062880139.1">
    <property type="nucleotide sequence ID" value="XM_063024069.1"/>
</dbReference>
<organism evidence="2 3">
    <name type="scientific">Australozyma saopauloensis</name>
    <dbReference type="NCBI Taxonomy" id="291208"/>
    <lineage>
        <taxon>Eukaryota</taxon>
        <taxon>Fungi</taxon>
        <taxon>Dikarya</taxon>
        <taxon>Ascomycota</taxon>
        <taxon>Saccharomycotina</taxon>
        <taxon>Pichiomycetes</taxon>
        <taxon>Metschnikowiaceae</taxon>
        <taxon>Australozyma</taxon>
    </lineage>
</organism>
<feature type="region of interest" description="Disordered" evidence="1">
    <location>
        <begin position="44"/>
        <end position="63"/>
    </location>
</feature>
<proteinExistence type="predicted"/>
<sequence>MIETDTRNVQSNIVPETDTHLPSSNDVDDPSGISMPAQISVHALSSEESPISSENTSNTSNIGTSRETLCTLQSVANERCGTSLLTAETFKAHANARFADTFECAFVHEVYSQHKFFSVGKFDLPRMFNYLVPVVQKAMCEVEYYEESPNATVRLPLILVVVLGRRSTLEHVFNLAIMATHNSWINPVIYDPNYNNTTANTQLWVTSYEALLDIHNSGHISLGRVRYFVTDDGDAMFRRNFEEQSLYYTNRVLAEQAPECQRFMFTATPAPGSQCMANILAGGFAFMAYAKFQHCLNMTFSCYWNSQDMYGYENDQRIATVIYAPSERTAADIEKYLTERQFDCFAPEIPSIFDLWPEFETLSQEEKNLAIYFHKREVSDYLFDIVEKFNTDELPILILSQNVTMHLQLDFLGALDCKAPTTKPRDKEYSFRLPPKKALWKRILKKKSAPKPLVTPLSADEIQQIREKSAIPRYARAKLRLDKIVINYNNLETSFEVFFRYGRRFEDASEFRRDQNLNRKVEVLTNRDKKAGFGVEFAGGPRNRGSGHSSMFFGMS</sequence>
<accession>A0AAX4HH44</accession>
<name>A0AAX4HH44_9ASCO</name>
<dbReference type="InterPro" id="IPR027417">
    <property type="entry name" value="P-loop_NTPase"/>
</dbReference>
<dbReference type="KEGG" id="asau:88176221"/>
<evidence type="ECO:0000256" key="1">
    <source>
        <dbReference type="SAM" id="MobiDB-lite"/>
    </source>
</evidence>
<evidence type="ECO:0000313" key="3">
    <source>
        <dbReference type="Proteomes" id="UP001338582"/>
    </source>
</evidence>
<keyword evidence="3" id="KW-1185">Reference proteome</keyword>
<gene>
    <name evidence="2" type="ORF">PUMCH_005163</name>
</gene>
<reference evidence="2 3" key="1">
    <citation type="submission" date="2023-10" db="EMBL/GenBank/DDBJ databases">
        <title>Draft Genome Sequence of Candida saopaulonensis from a very Premature Infant with Sepsis.</title>
        <authorList>
            <person name="Ning Y."/>
            <person name="Dai R."/>
            <person name="Xiao M."/>
            <person name="Xu Y."/>
            <person name="Yan Q."/>
            <person name="Zhang L."/>
        </authorList>
    </citation>
    <scope>NUCLEOTIDE SEQUENCE [LARGE SCALE GENOMIC DNA]</scope>
    <source>
        <strain evidence="2 3">19XY460</strain>
    </source>
</reference>
<protein>
    <submittedName>
        <fullName evidence="2">Uncharacterized protein</fullName>
    </submittedName>
</protein>
<dbReference type="Proteomes" id="UP001338582">
    <property type="component" value="Chromosome 7"/>
</dbReference>
<dbReference type="SUPFAM" id="SSF52540">
    <property type="entry name" value="P-loop containing nucleoside triphosphate hydrolases"/>
    <property type="match status" value="1"/>
</dbReference>
<feature type="compositionally biased region" description="Polar residues" evidence="1">
    <location>
        <begin position="7"/>
        <end position="25"/>
    </location>
</feature>
<dbReference type="GeneID" id="88176221"/>
<dbReference type="EMBL" id="CP138900">
    <property type="protein sequence ID" value="WPK27763.1"/>
    <property type="molecule type" value="Genomic_DNA"/>
</dbReference>